<evidence type="ECO:0000256" key="1">
    <source>
        <dbReference type="SAM" id="MobiDB-lite"/>
    </source>
</evidence>
<proteinExistence type="predicted"/>
<dbReference type="EMBL" id="BGPR01046233">
    <property type="protein sequence ID" value="GBO23206.1"/>
    <property type="molecule type" value="Genomic_DNA"/>
</dbReference>
<name>A0A4Y2VGC9_ARAVE</name>
<comment type="caution">
    <text evidence="2">The sequence shown here is derived from an EMBL/GenBank/DDBJ whole genome shotgun (WGS) entry which is preliminary data.</text>
</comment>
<evidence type="ECO:0000313" key="3">
    <source>
        <dbReference type="Proteomes" id="UP000499080"/>
    </source>
</evidence>
<sequence length="78" mass="8477">MGQLSSKETIDPEELCIRDDGPEEACQTLTTSSEETLDPEGVSFVMVGRRPIQILEVTIVLAKVVVGIPSLHLKLSLL</sequence>
<feature type="region of interest" description="Disordered" evidence="1">
    <location>
        <begin position="1"/>
        <end position="34"/>
    </location>
</feature>
<protein>
    <submittedName>
        <fullName evidence="2">Uncharacterized protein</fullName>
    </submittedName>
</protein>
<dbReference type="Proteomes" id="UP000499080">
    <property type="component" value="Unassembled WGS sequence"/>
</dbReference>
<keyword evidence="3" id="KW-1185">Reference proteome</keyword>
<dbReference type="AlphaFoldDB" id="A0A4Y2VGC9"/>
<gene>
    <name evidence="2" type="ORF">AVEN_237738_1</name>
</gene>
<reference evidence="2 3" key="1">
    <citation type="journal article" date="2019" name="Sci. Rep.">
        <title>Orb-weaving spider Araneus ventricosus genome elucidates the spidroin gene catalogue.</title>
        <authorList>
            <person name="Kono N."/>
            <person name="Nakamura H."/>
            <person name="Ohtoshi R."/>
            <person name="Moran D.A.P."/>
            <person name="Shinohara A."/>
            <person name="Yoshida Y."/>
            <person name="Fujiwara M."/>
            <person name="Mori M."/>
            <person name="Tomita M."/>
            <person name="Arakawa K."/>
        </authorList>
    </citation>
    <scope>NUCLEOTIDE SEQUENCE [LARGE SCALE GENOMIC DNA]</scope>
</reference>
<accession>A0A4Y2VGC9</accession>
<organism evidence="2 3">
    <name type="scientific">Araneus ventricosus</name>
    <name type="common">Orbweaver spider</name>
    <name type="synonym">Epeira ventricosa</name>
    <dbReference type="NCBI Taxonomy" id="182803"/>
    <lineage>
        <taxon>Eukaryota</taxon>
        <taxon>Metazoa</taxon>
        <taxon>Ecdysozoa</taxon>
        <taxon>Arthropoda</taxon>
        <taxon>Chelicerata</taxon>
        <taxon>Arachnida</taxon>
        <taxon>Araneae</taxon>
        <taxon>Araneomorphae</taxon>
        <taxon>Entelegynae</taxon>
        <taxon>Araneoidea</taxon>
        <taxon>Araneidae</taxon>
        <taxon>Araneus</taxon>
    </lineage>
</organism>
<evidence type="ECO:0000313" key="2">
    <source>
        <dbReference type="EMBL" id="GBO23206.1"/>
    </source>
</evidence>